<dbReference type="GO" id="GO:0005524">
    <property type="term" value="F:ATP binding"/>
    <property type="evidence" value="ECO:0007669"/>
    <property type="project" value="UniProtKB-KW"/>
</dbReference>
<evidence type="ECO:0000313" key="8">
    <source>
        <dbReference type="Proteomes" id="UP000028878"/>
    </source>
</evidence>
<gene>
    <name evidence="7" type="ORF">BN948_04353</name>
</gene>
<dbReference type="GO" id="GO:0016618">
    <property type="term" value="F:hydroxypyruvate reductase [NAD(P)H] activity"/>
    <property type="evidence" value="ECO:0007669"/>
    <property type="project" value="UniProtKB-EC"/>
</dbReference>
<dbReference type="InterPro" id="IPR039760">
    <property type="entry name" value="MOFRL_protein"/>
</dbReference>
<dbReference type="PANTHER" id="PTHR12227">
    <property type="entry name" value="GLYCERATE KINASE"/>
    <property type="match status" value="1"/>
</dbReference>
<keyword evidence="7" id="KW-0670">Pyruvate</keyword>
<dbReference type="SUPFAM" id="SSF82544">
    <property type="entry name" value="GckA/TtuD-like"/>
    <property type="match status" value="1"/>
</dbReference>
<keyword evidence="1" id="KW-0808">Transferase</keyword>
<keyword evidence="3" id="KW-0418">Kinase</keyword>
<keyword evidence="4" id="KW-0067">ATP-binding</keyword>
<name>A0A1L1PQ82_HYDIT</name>
<dbReference type="Pfam" id="PF13660">
    <property type="entry name" value="DUF4147"/>
    <property type="match status" value="1"/>
</dbReference>
<dbReference type="FunFam" id="3.40.1480.10:FF:000002">
    <property type="entry name" value="Glycerate kinase"/>
    <property type="match status" value="1"/>
</dbReference>
<dbReference type="InterPro" id="IPR025286">
    <property type="entry name" value="MOFRL_assoc_dom"/>
</dbReference>
<sequence length="444" mass="46236">MSPSLQDPRALLRHLYDAAVRRALPLHNTSAFLPPPPKGRTVVIGAGKAGGAMAQAVEALWPAEAPLSGLVVTRYHHTPPRPSGLRERIEVVEASHPVPDAAGLAAAQRILQLVQGLTADDLVLCLISGGGSALLTLPCDGLTLEDKQRINRELLNSGAHIGEMNTVRKHLSRIKGGRLAAACAPAQVVTLTISDVPGDDVSVIASGPTVADASTCADALAILDRYRIAVPVPVRAALESGELETPKPGDPRLAGHDTRLIATPQQSLEAAAEAARALGLTAHILSDEIEGESREVGKVHAALARSVALGRSTFQAPCVLLSGGETTVTVRPRAEDQPRGRGGRAGEFCLGLAQALGGQANVWAIAADTDGIDGIEDNAGALVAPDTLARAAAKGLKVSQHLERNDAYGFFEPLGDLVITGPTHTNVNDFRALLVVTSERSVDH</sequence>
<keyword evidence="8" id="KW-1185">Reference proteome</keyword>
<protein>
    <submittedName>
        <fullName evidence="7">Hydroxypyruvate reductase</fullName>
        <ecNumber evidence="7">1.1.1.81</ecNumber>
    </submittedName>
</protein>
<dbReference type="AlphaFoldDB" id="A0A1L1PQ82"/>
<proteinExistence type="predicted"/>
<keyword evidence="7" id="KW-0560">Oxidoreductase</keyword>
<dbReference type="Gene3D" id="3.40.1480.10">
    <property type="entry name" value="MOFRL domain"/>
    <property type="match status" value="1"/>
</dbReference>
<reference evidence="8" key="1">
    <citation type="submission" date="2014-02" db="EMBL/GenBank/DDBJ databases">
        <authorList>
            <person name="Gan H."/>
        </authorList>
    </citation>
    <scope>NUCLEOTIDE SEQUENCE [LARGE SCALE GENOMIC DNA]</scope>
    <source>
        <strain evidence="8">S1</strain>
    </source>
</reference>
<evidence type="ECO:0000256" key="1">
    <source>
        <dbReference type="ARBA" id="ARBA00022679"/>
    </source>
</evidence>
<dbReference type="RefSeq" id="WP_009517852.1">
    <property type="nucleotide sequence ID" value="NZ_CCAE010000057.1"/>
</dbReference>
<dbReference type="EC" id="1.1.1.81" evidence="7"/>
<dbReference type="Proteomes" id="UP000028878">
    <property type="component" value="Unassembled WGS sequence"/>
</dbReference>
<dbReference type="InterPro" id="IPR007835">
    <property type="entry name" value="MOFRL"/>
</dbReference>
<evidence type="ECO:0000256" key="2">
    <source>
        <dbReference type="ARBA" id="ARBA00022741"/>
    </source>
</evidence>
<accession>A0A1L1PQ82</accession>
<dbReference type="GO" id="GO:0008887">
    <property type="term" value="F:glycerate kinase activity"/>
    <property type="evidence" value="ECO:0007669"/>
    <property type="project" value="InterPro"/>
</dbReference>
<dbReference type="EMBL" id="CCAE010000057">
    <property type="protein sequence ID" value="CDN89913.1"/>
    <property type="molecule type" value="Genomic_DNA"/>
</dbReference>
<dbReference type="InterPro" id="IPR038614">
    <property type="entry name" value="GK_N_sf"/>
</dbReference>
<feature type="domain" description="MOFRL" evidence="5">
    <location>
        <begin position="318"/>
        <end position="429"/>
    </location>
</feature>
<feature type="domain" description="MOFRL-associated" evidence="6">
    <location>
        <begin position="12"/>
        <end position="239"/>
    </location>
</feature>
<dbReference type="GO" id="GO:0005737">
    <property type="term" value="C:cytoplasm"/>
    <property type="evidence" value="ECO:0007669"/>
    <property type="project" value="TreeGrafter"/>
</dbReference>
<dbReference type="Gene3D" id="3.40.50.10180">
    <property type="entry name" value="Glycerate kinase, MOFRL-like N-terminal domain"/>
    <property type="match status" value="1"/>
</dbReference>
<evidence type="ECO:0000313" key="7">
    <source>
        <dbReference type="EMBL" id="CDN89913.1"/>
    </source>
</evidence>
<dbReference type="FunFam" id="3.40.50.10180:FF:000001">
    <property type="entry name" value="Glycerate kinase"/>
    <property type="match status" value="1"/>
</dbReference>
<evidence type="ECO:0000259" key="6">
    <source>
        <dbReference type="Pfam" id="PF13660"/>
    </source>
</evidence>
<keyword evidence="2" id="KW-0547">Nucleotide-binding</keyword>
<evidence type="ECO:0000256" key="4">
    <source>
        <dbReference type="ARBA" id="ARBA00022840"/>
    </source>
</evidence>
<evidence type="ECO:0000259" key="5">
    <source>
        <dbReference type="Pfam" id="PF05161"/>
    </source>
</evidence>
<evidence type="ECO:0000256" key="3">
    <source>
        <dbReference type="ARBA" id="ARBA00022777"/>
    </source>
</evidence>
<dbReference type="PANTHER" id="PTHR12227:SF0">
    <property type="entry name" value="GLYCERATE KINASE"/>
    <property type="match status" value="1"/>
</dbReference>
<organism evidence="7 8">
    <name type="scientific">Hydrogenophaga intermedia</name>
    <dbReference type="NCBI Taxonomy" id="65786"/>
    <lineage>
        <taxon>Bacteria</taxon>
        <taxon>Pseudomonadati</taxon>
        <taxon>Pseudomonadota</taxon>
        <taxon>Betaproteobacteria</taxon>
        <taxon>Burkholderiales</taxon>
        <taxon>Comamonadaceae</taxon>
        <taxon>Hydrogenophaga</taxon>
    </lineage>
</organism>
<reference evidence="8" key="2">
    <citation type="submission" date="2014-11" db="EMBL/GenBank/DDBJ databases">
        <title>Draft genome sequence of Hydrogenophaga intermedia S1.</title>
        <authorList>
            <person name="Gan H.M."/>
            <person name="Chew T.H."/>
            <person name="Stolz A."/>
        </authorList>
    </citation>
    <scope>NUCLEOTIDE SEQUENCE [LARGE SCALE GENOMIC DNA]</scope>
    <source>
        <strain evidence="8">S1</strain>
    </source>
</reference>
<dbReference type="InterPro" id="IPR037035">
    <property type="entry name" value="GK-like_C_sf"/>
</dbReference>
<dbReference type="Pfam" id="PF05161">
    <property type="entry name" value="MOFRL"/>
    <property type="match status" value="1"/>
</dbReference>